<sequence>MAQRTVTTELPVELWQFAIDASKLVEPARVEYLNRMLAGDNENEIIRELQPKYGLNKRQVNAIRSEVKGAIASAKECRKRHIKILEQQIKSTRAWLKTAEKSLSKLPDACSIRYRQHLRSSKRFVIHQKKRRLRLLENKLQYLKNAVLQVSLGNKGTQYTTVGATKESFGNQISQYDGSTIKFRVPYALEGKYGKTIAAPLRFEYEQGQQWIDEAIQANRALSYRIYCKDFRWFIACSTDVPEPDRQSLPRQYGCLGLDINPGVIGWVYVDADGNLKHHGQFKLNLHSRSSGQIEATLHDVTKQIVLIAQSLQCPIAIENLDFSAKKSQMRERGRRYARMLSGFIYGKFTELLGQKCQLAGIELIKVNPAYSSQIGLIKFMKQYGLSSDTAAAMVLARRAMRLSERVPNQNAYAGVKSAKHVWSAWISLHKKLKPVRRHQYYTLANSQLEVMLCVESQDGIQSKPKGTSRRGATPQRNRKATASNACLDLATLG</sequence>
<dbReference type="Proteomes" id="UP000505210">
    <property type="component" value="Chromosome"/>
</dbReference>
<organism evidence="3 4">
    <name type="scientific">Thermoleptolyngbya sichuanensis A183</name>
    <dbReference type="NCBI Taxonomy" id="2737172"/>
    <lineage>
        <taxon>Bacteria</taxon>
        <taxon>Bacillati</taxon>
        <taxon>Cyanobacteriota</taxon>
        <taxon>Cyanophyceae</taxon>
        <taxon>Oculatellales</taxon>
        <taxon>Oculatellaceae</taxon>
        <taxon>Thermoleptolyngbya</taxon>
        <taxon>Thermoleptolyngbya sichuanensis</taxon>
    </lineage>
</organism>
<dbReference type="KEGG" id="theu:HPC62_07570"/>
<name>A0A6M8BB98_9CYAN</name>
<evidence type="ECO:0000256" key="2">
    <source>
        <dbReference type="SAM" id="MobiDB-lite"/>
    </source>
</evidence>
<evidence type="ECO:0000256" key="1">
    <source>
        <dbReference type="ARBA" id="ARBA00023125"/>
    </source>
</evidence>
<dbReference type="RefSeq" id="WP_172354514.1">
    <property type="nucleotide sequence ID" value="NZ_CP053661.1"/>
</dbReference>
<dbReference type="NCBIfam" id="TIGR01766">
    <property type="entry name" value="IS200/IS605 family accessory protein TnpB-like domain"/>
    <property type="match status" value="1"/>
</dbReference>
<evidence type="ECO:0000313" key="3">
    <source>
        <dbReference type="EMBL" id="QKD82077.1"/>
    </source>
</evidence>
<dbReference type="GO" id="GO:0003677">
    <property type="term" value="F:DNA binding"/>
    <property type="evidence" value="ECO:0007669"/>
    <property type="project" value="UniProtKB-KW"/>
</dbReference>
<proteinExistence type="predicted"/>
<gene>
    <name evidence="3" type="primary">tnpB</name>
    <name evidence="3" type="ORF">HPC62_07570</name>
</gene>
<reference evidence="3 4" key="1">
    <citation type="submission" date="2020-05" db="EMBL/GenBank/DDBJ databases">
        <title>Complete genome sequence of of a novel Thermoleptolyngbya strain isolated from hot springs of Ganzi, Sichuan China.</title>
        <authorList>
            <person name="Tang J."/>
            <person name="Daroch M."/>
            <person name="Li L."/>
            <person name="Waleron K."/>
            <person name="Waleron M."/>
            <person name="Waleron M."/>
        </authorList>
    </citation>
    <scope>NUCLEOTIDE SEQUENCE [LARGE SCALE GENOMIC DNA]</scope>
    <source>
        <strain evidence="3 4">PKUAC-SCTA183</strain>
    </source>
</reference>
<dbReference type="AlphaFoldDB" id="A0A6M8BB98"/>
<keyword evidence="4" id="KW-1185">Reference proteome</keyword>
<keyword evidence="1" id="KW-0238">DNA-binding</keyword>
<accession>A0A6M8BB98</accession>
<protein>
    <submittedName>
        <fullName evidence="3">IS200/IS605 family element transposase accessory protein TnpB</fullName>
    </submittedName>
</protein>
<feature type="region of interest" description="Disordered" evidence="2">
    <location>
        <begin position="461"/>
        <end position="482"/>
    </location>
</feature>
<dbReference type="InterPro" id="IPR010095">
    <property type="entry name" value="Cas12f1-like_TNB"/>
</dbReference>
<dbReference type="EMBL" id="CP053661">
    <property type="protein sequence ID" value="QKD82077.1"/>
    <property type="molecule type" value="Genomic_DNA"/>
</dbReference>
<evidence type="ECO:0000313" key="4">
    <source>
        <dbReference type="Proteomes" id="UP000505210"/>
    </source>
</evidence>